<dbReference type="EMBL" id="MEIQ01000026">
    <property type="protein sequence ID" value="PIT52058.1"/>
    <property type="molecule type" value="Genomic_DNA"/>
</dbReference>
<proteinExistence type="predicted"/>
<evidence type="ECO:0000313" key="1">
    <source>
        <dbReference type="EMBL" id="PIT52058.1"/>
    </source>
</evidence>
<reference evidence="1 2" key="1">
    <citation type="journal article" date="2017" name="MBio">
        <title>Type VI secretion-mediated competition in the bee gut microbiome.</title>
        <authorList>
            <person name="Steele M.I."/>
            <person name="Kwong W.K."/>
            <person name="Powell J.E."/>
            <person name="Whiteley M."/>
            <person name="Moran N.A."/>
        </authorList>
    </citation>
    <scope>NUCLEOTIDE SEQUENCE [LARGE SCALE GENOMIC DNA]</scope>
    <source>
        <strain evidence="1 2">Occ4-2</strain>
    </source>
</reference>
<dbReference type="Proteomes" id="UP000231484">
    <property type="component" value="Unassembled WGS sequence"/>
</dbReference>
<accession>A0A2N9XT48</accession>
<protein>
    <submittedName>
        <fullName evidence="1">Uncharacterized protein</fullName>
    </submittedName>
</protein>
<name>A0A2N9XT48_9NEIS</name>
<gene>
    <name evidence="1" type="ORF">BHC48_02975</name>
</gene>
<organism evidence="1 2">
    <name type="scientific">Snodgrassella alvi</name>
    <dbReference type="NCBI Taxonomy" id="1196083"/>
    <lineage>
        <taxon>Bacteria</taxon>
        <taxon>Pseudomonadati</taxon>
        <taxon>Pseudomonadota</taxon>
        <taxon>Betaproteobacteria</taxon>
        <taxon>Neisseriales</taxon>
        <taxon>Neisseriaceae</taxon>
        <taxon>Snodgrassella</taxon>
    </lineage>
</organism>
<evidence type="ECO:0000313" key="2">
    <source>
        <dbReference type="Proteomes" id="UP000231484"/>
    </source>
</evidence>
<dbReference type="AlphaFoldDB" id="A0A2N9XT48"/>
<sequence>MYNAIFCIFAQLLANEFDVLNTYNFFIANGNKEKVTTLIMFLSCRIFEKLQTIKLNKKYCVTTCLKKYILTFTLNLSFTAT</sequence>
<comment type="caution">
    <text evidence="1">The sequence shown here is derived from an EMBL/GenBank/DDBJ whole genome shotgun (WGS) entry which is preliminary data.</text>
</comment>